<dbReference type="AlphaFoldDB" id="A0A6J6FI25"/>
<dbReference type="EMBL" id="CAEZUB010000039">
    <property type="protein sequence ID" value="CAB4588551.1"/>
    <property type="molecule type" value="Genomic_DNA"/>
</dbReference>
<sequence>MFEAVLFDMDGLFIDSEPDWHAAETEMMQGYGYDWKTSDQLQCLGGPLQRVTEYMSRCLNGEISPEILGETIISEMQIRLSSNISYMPGSVEFSKMIYDQQIPQALVSASPRPLVDAVITKLPKNYFRETVASGDIARTKPFPDPYLHAAKLLGVDIKNCLIFEDSPTGIAAATASGAFVVAIPHFIEIAETARLKVSKSFLDIRDVDLEQWWELNQHELGKLS</sequence>
<accession>A0A6J6FI25</accession>
<dbReference type="PANTHER" id="PTHR18901">
    <property type="entry name" value="2-DEOXYGLUCOSE-6-PHOSPHATE PHOSPHATASE 2"/>
    <property type="match status" value="1"/>
</dbReference>
<dbReference type="NCBIfam" id="TIGR01509">
    <property type="entry name" value="HAD-SF-IA-v3"/>
    <property type="match status" value="1"/>
</dbReference>
<name>A0A6J6FI25_9ZZZZ</name>
<dbReference type="CDD" id="cd07505">
    <property type="entry name" value="HAD_BPGM-like"/>
    <property type="match status" value="1"/>
</dbReference>
<dbReference type="InterPro" id="IPR023198">
    <property type="entry name" value="PGP-like_dom2"/>
</dbReference>
<dbReference type="InterPro" id="IPR023214">
    <property type="entry name" value="HAD_sf"/>
</dbReference>
<dbReference type="SFLD" id="SFLDG01129">
    <property type="entry name" value="C1.5:_HAD__Beta-PGM__Phosphata"/>
    <property type="match status" value="1"/>
</dbReference>
<dbReference type="InterPro" id="IPR006439">
    <property type="entry name" value="HAD-SF_hydro_IA"/>
</dbReference>
<dbReference type="PANTHER" id="PTHR18901:SF38">
    <property type="entry name" value="PSEUDOURIDINE-5'-PHOSPHATASE"/>
    <property type="match status" value="1"/>
</dbReference>
<dbReference type="SFLD" id="SFLDS00003">
    <property type="entry name" value="Haloacid_Dehalogenase"/>
    <property type="match status" value="1"/>
</dbReference>
<gene>
    <name evidence="1" type="ORF">UFOPK1775_00494</name>
</gene>
<dbReference type="Gene3D" id="1.10.150.240">
    <property type="entry name" value="Putative phosphatase, domain 2"/>
    <property type="match status" value="1"/>
</dbReference>
<dbReference type="InterPro" id="IPR041492">
    <property type="entry name" value="HAD_2"/>
</dbReference>
<protein>
    <submittedName>
        <fullName evidence="1">Unannotated protein</fullName>
    </submittedName>
</protein>
<evidence type="ECO:0000313" key="1">
    <source>
        <dbReference type="EMBL" id="CAB4588551.1"/>
    </source>
</evidence>
<reference evidence="1" key="1">
    <citation type="submission" date="2020-05" db="EMBL/GenBank/DDBJ databases">
        <authorList>
            <person name="Chiriac C."/>
            <person name="Salcher M."/>
            <person name="Ghai R."/>
            <person name="Kavagutti S V."/>
        </authorList>
    </citation>
    <scope>NUCLEOTIDE SEQUENCE</scope>
</reference>
<dbReference type="Pfam" id="PF13419">
    <property type="entry name" value="HAD_2"/>
    <property type="match status" value="1"/>
</dbReference>
<organism evidence="1">
    <name type="scientific">freshwater metagenome</name>
    <dbReference type="NCBI Taxonomy" id="449393"/>
    <lineage>
        <taxon>unclassified sequences</taxon>
        <taxon>metagenomes</taxon>
        <taxon>ecological metagenomes</taxon>
    </lineage>
</organism>
<dbReference type="InterPro" id="IPR036412">
    <property type="entry name" value="HAD-like_sf"/>
</dbReference>
<proteinExistence type="predicted"/>
<dbReference type="Gene3D" id="3.40.50.1000">
    <property type="entry name" value="HAD superfamily/HAD-like"/>
    <property type="match status" value="1"/>
</dbReference>
<dbReference type="SUPFAM" id="SSF56784">
    <property type="entry name" value="HAD-like"/>
    <property type="match status" value="1"/>
</dbReference>